<organism evidence="2 3">
    <name type="scientific">Perca fluviatilis</name>
    <name type="common">European perch</name>
    <dbReference type="NCBI Taxonomy" id="8168"/>
    <lineage>
        <taxon>Eukaryota</taxon>
        <taxon>Metazoa</taxon>
        <taxon>Chordata</taxon>
        <taxon>Craniata</taxon>
        <taxon>Vertebrata</taxon>
        <taxon>Euteleostomi</taxon>
        <taxon>Actinopterygii</taxon>
        <taxon>Neopterygii</taxon>
        <taxon>Teleostei</taxon>
        <taxon>Neoteleostei</taxon>
        <taxon>Acanthomorphata</taxon>
        <taxon>Eupercaria</taxon>
        <taxon>Perciformes</taxon>
        <taxon>Percoidei</taxon>
        <taxon>Percidae</taxon>
        <taxon>Percinae</taxon>
        <taxon>Perca</taxon>
    </lineage>
</organism>
<dbReference type="Proteomes" id="UP000465112">
    <property type="component" value="Chromosome 7"/>
</dbReference>
<feature type="domain" description="C-type lectin" evidence="1">
    <location>
        <begin position="145"/>
        <end position="247"/>
    </location>
</feature>
<evidence type="ECO:0000313" key="2">
    <source>
        <dbReference type="EMBL" id="KAF1387596.1"/>
    </source>
</evidence>
<dbReference type="AlphaFoldDB" id="A0A6A5EZS1"/>
<comment type="caution">
    <text evidence="2">The sequence shown here is derived from an EMBL/GenBank/DDBJ whole genome shotgun (WGS) entry which is preliminary data.</text>
</comment>
<dbReference type="SMART" id="SM00034">
    <property type="entry name" value="CLECT"/>
    <property type="match status" value="3"/>
</dbReference>
<feature type="domain" description="C-type lectin" evidence="1">
    <location>
        <begin position="242"/>
        <end position="369"/>
    </location>
</feature>
<dbReference type="PROSITE" id="PS50041">
    <property type="entry name" value="C_TYPE_LECTIN_2"/>
    <property type="match status" value="3"/>
</dbReference>
<feature type="domain" description="C-type lectin" evidence="1">
    <location>
        <begin position="16"/>
        <end position="144"/>
    </location>
</feature>
<dbReference type="PANTHER" id="PTHR45784:SF3">
    <property type="entry name" value="C-TYPE LECTIN DOMAIN FAMILY 4 MEMBER K-LIKE-RELATED"/>
    <property type="match status" value="1"/>
</dbReference>
<dbReference type="CDD" id="cd00037">
    <property type="entry name" value="CLECT"/>
    <property type="match status" value="1"/>
</dbReference>
<dbReference type="PANTHER" id="PTHR45784">
    <property type="entry name" value="C-TYPE LECTIN DOMAIN FAMILY 20 MEMBER A-RELATED"/>
    <property type="match status" value="1"/>
</dbReference>
<name>A0A6A5EZS1_PERFL</name>
<dbReference type="SUPFAM" id="SSF56436">
    <property type="entry name" value="C-type lectin-like"/>
    <property type="match status" value="3"/>
</dbReference>
<evidence type="ECO:0000259" key="1">
    <source>
        <dbReference type="PROSITE" id="PS50041"/>
    </source>
</evidence>
<accession>A0A6A5EZS1</accession>
<dbReference type="Pfam" id="PF00059">
    <property type="entry name" value="Lectin_C"/>
    <property type="match status" value="2"/>
</dbReference>
<evidence type="ECO:0000313" key="3">
    <source>
        <dbReference type="Proteomes" id="UP000465112"/>
    </source>
</evidence>
<dbReference type="InterPro" id="IPR001304">
    <property type="entry name" value="C-type_lectin-like"/>
</dbReference>
<proteinExistence type="predicted"/>
<dbReference type="Gene3D" id="3.10.100.10">
    <property type="entry name" value="Mannose-Binding Protein A, subunit A"/>
    <property type="match status" value="3"/>
</dbReference>
<reference evidence="2 3" key="1">
    <citation type="submission" date="2019-06" db="EMBL/GenBank/DDBJ databases">
        <title>A chromosome-scale genome assembly of the European perch, Perca fluviatilis.</title>
        <authorList>
            <person name="Roques C."/>
            <person name="Zahm M."/>
            <person name="Cabau C."/>
            <person name="Klopp C."/>
            <person name="Bouchez O."/>
            <person name="Donnadieu C."/>
            <person name="Kuhl H."/>
            <person name="Gislard M."/>
            <person name="Guendouz S."/>
            <person name="Journot L."/>
            <person name="Haffray P."/>
            <person name="Bestin A."/>
            <person name="Morvezen R."/>
            <person name="Feron R."/>
            <person name="Wen M."/>
            <person name="Jouanno E."/>
            <person name="Herpin A."/>
            <person name="Schartl M."/>
            <person name="Postlethwait J."/>
            <person name="Schaerlinger B."/>
            <person name="Chardard D."/>
            <person name="Lecocq T."/>
            <person name="Poncet C."/>
            <person name="Jaffrelo L."/>
            <person name="Lampietro C."/>
            <person name="Guiguen Y."/>
        </authorList>
    </citation>
    <scope>NUCLEOTIDE SEQUENCE [LARGE SCALE GENOMIC DNA]</scope>
    <source>
        <tissue evidence="2">Blood</tissue>
    </source>
</reference>
<dbReference type="InterPro" id="IPR016187">
    <property type="entry name" value="CTDL_fold"/>
</dbReference>
<sequence>MGNKRSSELMLFRLFFAALCLEAFTIGITIYCPSQKLNWTAARLYCQRNHIDFVTWKVVHTSQLAKFLVGIKVKQTWIGLLRDPENATVWKWINVKSGTGISGDDLSQSSYWAHGEPSSNCAVVKEDLKWHSVTCSDAHDFYCSEKENTYHHNNSLNWHNASQYCKNESDGDLATITITNADELTKPGWIGLYREAGETWSWIGQQTSDYRNWAHGEPLTADCGSFYPGNVTWHSSKCSDKLSFACYDDDMVVVNENKTWEGALMHCRGMGTRCEDSLEPCTYLYDLLSLNVLSNYVIDRIYRATTDEVWTGLRFLGGEWWWADGKQLGDQGMLPDCPSQWKHCGTLSKYNTKNWITRDCSERRNFVCYKLFKDRS</sequence>
<dbReference type="EMBL" id="VHII01000007">
    <property type="protein sequence ID" value="KAF1387596.1"/>
    <property type="molecule type" value="Genomic_DNA"/>
</dbReference>
<dbReference type="InterPro" id="IPR016186">
    <property type="entry name" value="C-type_lectin-like/link_sf"/>
</dbReference>
<gene>
    <name evidence="2" type="ORF">PFLUV_G00081500</name>
</gene>
<keyword evidence="3" id="KW-1185">Reference proteome</keyword>
<protein>
    <recommendedName>
        <fullName evidence="1">C-type lectin domain-containing protein</fullName>
    </recommendedName>
</protein>